<name>A0A6H0Y620_9PEZI</name>
<sequence>MASTNISSAEQNVASTAHSTESFPKTRNLFPSDERCYLSLDEQEWHLEDEMGNDWTFVMNPQDREHGIWTLTSQVEEAARNAASFAAGAWTAEAVARMEAARAERNEKRRQDEELEREEAAQRQRREEDERNQTRAIFVTNLPLDTDSAEIYNVFCRAGLIDESWDTDAPRIKMYFHENGEFKGEALIVYFEPAYARRAIRLFHKTDFRKGMDDDGDMTVELADSAYKEHDTNAERAADEQAAQQATQQGRPPRRRLTESDKAKIKAKKEEMTKRKDWGIDEVEEHTDRDTSNKWERMLVVKGMFTPEKLASDPSLLEDIREDLMDMCEKFGQVTAIVIWEGEPAGVVTVRFTTVEAAVACQKAINGKGYDGVDIFVRHSDGLEKFKRR</sequence>
<feature type="compositionally biased region" description="Polar residues" evidence="7">
    <location>
        <begin position="1"/>
        <end position="25"/>
    </location>
</feature>
<feature type="region of interest" description="Disordered" evidence="7">
    <location>
        <begin position="105"/>
        <end position="131"/>
    </location>
</feature>
<protein>
    <recommendedName>
        <fullName evidence="8">RRM domain-containing protein</fullName>
    </recommendedName>
</protein>
<proteinExistence type="inferred from homology"/>
<feature type="region of interest" description="Disordered" evidence="7">
    <location>
        <begin position="1"/>
        <end position="26"/>
    </location>
</feature>
<keyword evidence="3" id="KW-0677">Repeat</keyword>
<accession>A0A6H0Y620</accession>
<dbReference type="AlphaFoldDB" id="A0A6H0Y620"/>
<dbReference type="SUPFAM" id="SSF54928">
    <property type="entry name" value="RNA-binding domain, RBD"/>
    <property type="match status" value="2"/>
</dbReference>
<dbReference type="FunFam" id="3.30.70.330:FF:000105">
    <property type="entry name" value="HIV Tat-specific factor 1 homolog"/>
    <property type="match status" value="1"/>
</dbReference>
<dbReference type="GO" id="GO:0000398">
    <property type="term" value="P:mRNA splicing, via spliceosome"/>
    <property type="evidence" value="ECO:0007669"/>
    <property type="project" value="UniProtKB-ARBA"/>
</dbReference>
<evidence type="ECO:0000313" key="9">
    <source>
        <dbReference type="EMBL" id="QIX02474.1"/>
    </source>
</evidence>
<dbReference type="PANTHER" id="PTHR15608">
    <property type="entry name" value="SPLICING FACTOR U2AF-ASSOCIATED PROTEIN 2"/>
    <property type="match status" value="1"/>
</dbReference>
<dbReference type="InterPro" id="IPR034393">
    <property type="entry name" value="TatSF1-like"/>
</dbReference>
<dbReference type="InterPro" id="IPR012677">
    <property type="entry name" value="Nucleotide-bd_a/b_plait_sf"/>
</dbReference>
<evidence type="ECO:0000259" key="8">
    <source>
        <dbReference type="PROSITE" id="PS50102"/>
    </source>
</evidence>
<keyword evidence="2" id="KW-0507">mRNA processing</keyword>
<dbReference type="GO" id="GO:0005686">
    <property type="term" value="C:U2 snRNP"/>
    <property type="evidence" value="ECO:0007669"/>
    <property type="project" value="TreeGrafter"/>
</dbReference>
<dbReference type="Proteomes" id="UP000503462">
    <property type="component" value="Chromosome 5"/>
</dbReference>
<organism evidence="9 10">
    <name type="scientific">Peltaster fructicola</name>
    <dbReference type="NCBI Taxonomy" id="286661"/>
    <lineage>
        <taxon>Eukaryota</taxon>
        <taxon>Fungi</taxon>
        <taxon>Dikarya</taxon>
        <taxon>Ascomycota</taxon>
        <taxon>Pezizomycotina</taxon>
        <taxon>Dothideomycetes</taxon>
        <taxon>Dothideomycetes incertae sedis</taxon>
        <taxon>Peltaster</taxon>
    </lineage>
</organism>
<gene>
    <name evidence="9" type="ORF">AMS68_007991</name>
</gene>
<dbReference type="Gene3D" id="3.30.70.330">
    <property type="match status" value="2"/>
</dbReference>
<evidence type="ECO:0000256" key="2">
    <source>
        <dbReference type="ARBA" id="ARBA00022664"/>
    </source>
</evidence>
<dbReference type="OrthoDB" id="10258585at2759"/>
<keyword evidence="4 6" id="KW-0694">RNA-binding</keyword>
<dbReference type="InterPro" id="IPR000504">
    <property type="entry name" value="RRM_dom"/>
</dbReference>
<keyword evidence="10" id="KW-1185">Reference proteome</keyword>
<feature type="domain" description="RRM" evidence="8">
    <location>
        <begin position="135"/>
        <end position="225"/>
    </location>
</feature>
<dbReference type="PROSITE" id="PS50102">
    <property type="entry name" value="RRM"/>
    <property type="match status" value="2"/>
</dbReference>
<evidence type="ECO:0000256" key="7">
    <source>
        <dbReference type="SAM" id="MobiDB-lite"/>
    </source>
</evidence>
<feature type="compositionally biased region" description="Low complexity" evidence="7">
    <location>
        <begin position="240"/>
        <end position="251"/>
    </location>
</feature>
<evidence type="ECO:0000256" key="1">
    <source>
        <dbReference type="ARBA" id="ARBA00007747"/>
    </source>
</evidence>
<dbReference type="GO" id="GO:0005684">
    <property type="term" value="C:U2-type spliceosomal complex"/>
    <property type="evidence" value="ECO:0007669"/>
    <property type="project" value="TreeGrafter"/>
</dbReference>
<evidence type="ECO:0000256" key="5">
    <source>
        <dbReference type="ARBA" id="ARBA00023187"/>
    </source>
</evidence>
<dbReference type="Pfam" id="PF00076">
    <property type="entry name" value="RRM_1"/>
    <property type="match status" value="1"/>
</dbReference>
<dbReference type="PANTHER" id="PTHR15608:SF0">
    <property type="entry name" value="HIV TAT-SPECIFIC FACTOR 1"/>
    <property type="match status" value="1"/>
</dbReference>
<feature type="region of interest" description="Disordered" evidence="7">
    <location>
        <begin position="231"/>
        <end position="271"/>
    </location>
</feature>
<keyword evidence="5" id="KW-0508">mRNA splicing</keyword>
<feature type="compositionally biased region" description="Basic and acidic residues" evidence="7">
    <location>
        <begin position="256"/>
        <end position="271"/>
    </location>
</feature>
<evidence type="ECO:0000256" key="3">
    <source>
        <dbReference type="ARBA" id="ARBA00022737"/>
    </source>
</evidence>
<comment type="similarity">
    <text evidence="1">Belongs to the HTATSF1 family.</text>
</comment>
<reference evidence="9 10" key="1">
    <citation type="journal article" date="2016" name="Sci. Rep.">
        <title>Peltaster fructicola genome reveals evolution from an invasive phytopathogen to an ectophytic parasite.</title>
        <authorList>
            <person name="Xu C."/>
            <person name="Chen H."/>
            <person name="Gleason M.L."/>
            <person name="Xu J.R."/>
            <person name="Liu H."/>
            <person name="Zhang R."/>
            <person name="Sun G."/>
        </authorList>
    </citation>
    <scope>NUCLEOTIDE SEQUENCE [LARGE SCALE GENOMIC DNA]</scope>
    <source>
        <strain evidence="9 10">LNHT1506</strain>
    </source>
</reference>
<evidence type="ECO:0000256" key="6">
    <source>
        <dbReference type="PROSITE-ProRule" id="PRU00176"/>
    </source>
</evidence>
<dbReference type="EMBL" id="CP051143">
    <property type="protein sequence ID" value="QIX02474.1"/>
    <property type="molecule type" value="Genomic_DNA"/>
</dbReference>
<dbReference type="SMART" id="SM00360">
    <property type="entry name" value="RRM"/>
    <property type="match status" value="2"/>
</dbReference>
<evidence type="ECO:0000313" key="10">
    <source>
        <dbReference type="Proteomes" id="UP000503462"/>
    </source>
</evidence>
<dbReference type="InterPro" id="IPR035979">
    <property type="entry name" value="RBD_domain_sf"/>
</dbReference>
<dbReference type="GO" id="GO:0003723">
    <property type="term" value="F:RNA binding"/>
    <property type="evidence" value="ECO:0007669"/>
    <property type="project" value="UniProtKB-UniRule"/>
</dbReference>
<feature type="domain" description="RRM" evidence="8">
    <location>
        <begin position="297"/>
        <end position="382"/>
    </location>
</feature>
<evidence type="ECO:0000256" key="4">
    <source>
        <dbReference type="ARBA" id="ARBA00022884"/>
    </source>
</evidence>